<proteinExistence type="predicted"/>
<evidence type="ECO:0000256" key="5">
    <source>
        <dbReference type="SAM" id="MobiDB-lite"/>
    </source>
</evidence>
<dbReference type="PROSITE" id="PS50865">
    <property type="entry name" value="ZF_MYND_2"/>
    <property type="match status" value="1"/>
</dbReference>
<keyword evidence="8" id="KW-1185">Reference proteome</keyword>
<sequence>MPSTTEETLPQGPDYVRIRVLLYGSSKDDPVSDDRFGDHQRRVEIIFSLKLPRANMPPNDILQYATDFINLYYPCLKHTQKWHCEFCDLPARMSQQDVSSWCSRTPPHVLIYYHFVCDPRSGPCADNLRIIQRQMARVNGLPTPRRPRNREDPFEFPPMAACAGCEHEETVDMPTLKCSSCDLTRYCSVACQRAHWPEHKVFCKTPKVVKWVWPSAGELQEPREQVMPGSLQASEADDAADSPSQGCSIQ</sequence>
<dbReference type="EMBL" id="JADCUA010000008">
    <property type="protein sequence ID" value="KAH9837951.1"/>
    <property type="molecule type" value="Genomic_DNA"/>
</dbReference>
<evidence type="ECO:0000313" key="7">
    <source>
        <dbReference type="EMBL" id="KAH9837951.1"/>
    </source>
</evidence>
<dbReference type="SUPFAM" id="SSF144232">
    <property type="entry name" value="HIT/MYND zinc finger-like"/>
    <property type="match status" value="1"/>
</dbReference>
<dbReference type="GeneID" id="72000159"/>
<evidence type="ECO:0000256" key="4">
    <source>
        <dbReference type="PROSITE-ProRule" id="PRU00134"/>
    </source>
</evidence>
<dbReference type="RefSeq" id="XP_047779989.1">
    <property type="nucleotide sequence ID" value="XM_047919427.1"/>
</dbReference>
<keyword evidence="1" id="KW-0479">Metal-binding</keyword>
<feature type="region of interest" description="Disordered" evidence="5">
    <location>
        <begin position="219"/>
        <end position="250"/>
    </location>
</feature>
<evidence type="ECO:0000259" key="6">
    <source>
        <dbReference type="PROSITE" id="PS50865"/>
    </source>
</evidence>
<dbReference type="Pfam" id="PF01753">
    <property type="entry name" value="zf-MYND"/>
    <property type="match status" value="1"/>
</dbReference>
<dbReference type="PROSITE" id="PS01360">
    <property type="entry name" value="ZF_MYND_1"/>
    <property type="match status" value="1"/>
</dbReference>
<evidence type="ECO:0000256" key="3">
    <source>
        <dbReference type="ARBA" id="ARBA00022833"/>
    </source>
</evidence>
<keyword evidence="2 4" id="KW-0863">Zinc-finger</keyword>
<evidence type="ECO:0000313" key="8">
    <source>
        <dbReference type="Proteomes" id="UP000814176"/>
    </source>
</evidence>
<evidence type="ECO:0000256" key="1">
    <source>
        <dbReference type="ARBA" id="ARBA00022723"/>
    </source>
</evidence>
<keyword evidence="3" id="KW-0862">Zinc</keyword>
<accession>A0ABQ8KIZ7</accession>
<organism evidence="7 8">
    <name type="scientific">Rhodofomes roseus</name>
    <dbReference type="NCBI Taxonomy" id="34475"/>
    <lineage>
        <taxon>Eukaryota</taxon>
        <taxon>Fungi</taxon>
        <taxon>Dikarya</taxon>
        <taxon>Basidiomycota</taxon>
        <taxon>Agaricomycotina</taxon>
        <taxon>Agaricomycetes</taxon>
        <taxon>Polyporales</taxon>
        <taxon>Rhodofomes</taxon>
    </lineage>
</organism>
<evidence type="ECO:0000256" key="2">
    <source>
        <dbReference type="ARBA" id="ARBA00022771"/>
    </source>
</evidence>
<gene>
    <name evidence="7" type="ORF">C8Q71DRAFT_569971</name>
</gene>
<dbReference type="InterPro" id="IPR002893">
    <property type="entry name" value="Znf_MYND"/>
</dbReference>
<protein>
    <recommendedName>
        <fullName evidence="6">MYND-type domain-containing protein</fullName>
    </recommendedName>
</protein>
<dbReference type="Proteomes" id="UP000814176">
    <property type="component" value="Unassembled WGS sequence"/>
</dbReference>
<dbReference type="Gene3D" id="6.10.140.2220">
    <property type="match status" value="1"/>
</dbReference>
<reference evidence="7 8" key="1">
    <citation type="journal article" date="2021" name="Environ. Microbiol.">
        <title>Gene family expansions and transcriptome signatures uncover fungal adaptations to wood decay.</title>
        <authorList>
            <person name="Hage H."/>
            <person name="Miyauchi S."/>
            <person name="Viragh M."/>
            <person name="Drula E."/>
            <person name="Min B."/>
            <person name="Chaduli D."/>
            <person name="Navarro D."/>
            <person name="Favel A."/>
            <person name="Norest M."/>
            <person name="Lesage-Meessen L."/>
            <person name="Balint B."/>
            <person name="Merenyi Z."/>
            <person name="de Eugenio L."/>
            <person name="Morin E."/>
            <person name="Martinez A.T."/>
            <person name="Baldrian P."/>
            <person name="Stursova M."/>
            <person name="Martinez M.J."/>
            <person name="Novotny C."/>
            <person name="Magnuson J.K."/>
            <person name="Spatafora J.W."/>
            <person name="Maurice S."/>
            <person name="Pangilinan J."/>
            <person name="Andreopoulos W."/>
            <person name="LaButti K."/>
            <person name="Hundley H."/>
            <person name="Na H."/>
            <person name="Kuo A."/>
            <person name="Barry K."/>
            <person name="Lipzen A."/>
            <person name="Henrissat B."/>
            <person name="Riley R."/>
            <person name="Ahrendt S."/>
            <person name="Nagy L.G."/>
            <person name="Grigoriev I.V."/>
            <person name="Martin F."/>
            <person name="Rosso M.N."/>
        </authorList>
    </citation>
    <scope>NUCLEOTIDE SEQUENCE [LARGE SCALE GENOMIC DNA]</scope>
    <source>
        <strain evidence="7 8">CIRM-BRFM 1785</strain>
    </source>
</reference>
<feature type="domain" description="MYND-type" evidence="6">
    <location>
        <begin position="162"/>
        <end position="203"/>
    </location>
</feature>
<comment type="caution">
    <text evidence="7">The sequence shown here is derived from an EMBL/GenBank/DDBJ whole genome shotgun (WGS) entry which is preliminary data.</text>
</comment>
<name>A0ABQ8KIZ7_9APHY</name>